<proteinExistence type="predicted"/>
<dbReference type="EMBL" id="SPRO01000009">
    <property type="protein sequence ID" value="TIC32039.1"/>
    <property type="molecule type" value="Genomic_DNA"/>
</dbReference>
<dbReference type="Pfam" id="PF00787">
    <property type="entry name" value="PX"/>
    <property type="match status" value="1"/>
</dbReference>
<dbReference type="GO" id="GO:0045053">
    <property type="term" value="P:protein retention in Golgi apparatus"/>
    <property type="evidence" value="ECO:0007669"/>
    <property type="project" value="TreeGrafter"/>
</dbReference>
<dbReference type="PANTHER" id="PTHR10555:SF170">
    <property type="entry name" value="FI18122P1"/>
    <property type="match status" value="1"/>
</dbReference>
<evidence type="ECO:0000313" key="6">
    <source>
        <dbReference type="EMBL" id="TIC69181.1"/>
    </source>
</evidence>
<evidence type="ECO:0000313" key="5">
    <source>
        <dbReference type="EMBL" id="TIC32039.1"/>
    </source>
</evidence>
<dbReference type="EMBL" id="SPRC01000003">
    <property type="protein sequence ID" value="TIB82133.1"/>
    <property type="molecule type" value="Genomic_DNA"/>
</dbReference>
<dbReference type="PROSITE" id="PS50195">
    <property type="entry name" value="PX"/>
    <property type="match status" value="1"/>
</dbReference>
<evidence type="ECO:0000256" key="2">
    <source>
        <dbReference type="SAM" id="MobiDB-lite"/>
    </source>
</evidence>
<dbReference type="SMART" id="SM00312">
    <property type="entry name" value="PX"/>
    <property type="match status" value="1"/>
</dbReference>
<dbReference type="InterPro" id="IPR036871">
    <property type="entry name" value="PX_dom_sf"/>
</dbReference>
<dbReference type="Proteomes" id="UP000305647">
    <property type="component" value="Unassembled WGS sequence"/>
</dbReference>
<dbReference type="Pfam" id="PF09325">
    <property type="entry name" value="Vps5"/>
    <property type="match status" value="1"/>
</dbReference>
<evidence type="ECO:0000259" key="3">
    <source>
        <dbReference type="PROSITE" id="PS50195"/>
    </source>
</evidence>
<feature type="domain" description="PX" evidence="3">
    <location>
        <begin position="115"/>
        <end position="231"/>
    </location>
</feature>
<dbReference type="SUPFAM" id="SSF64268">
    <property type="entry name" value="PX domain"/>
    <property type="match status" value="1"/>
</dbReference>
<feature type="compositionally biased region" description="Basic and acidic residues" evidence="2">
    <location>
        <begin position="58"/>
        <end position="68"/>
    </location>
</feature>
<evidence type="ECO:0000313" key="4">
    <source>
        <dbReference type="EMBL" id="TIB82133.1"/>
    </source>
</evidence>
<organism evidence="6 9">
    <name type="scientific">Wallemia mellicola</name>
    <dbReference type="NCBI Taxonomy" id="1708541"/>
    <lineage>
        <taxon>Eukaryota</taxon>
        <taxon>Fungi</taxon>
        <taxon>Dikarya</taxon>
        <taxon>Basidiomycota</taxon>
        <taxon>Wallemiomycotina</taxon>
        <taxon>Wallemiomycetes</taxon>
        <taxon>Wallemiales</taxon>
        <taxon>Wallemiaceae</taxon>
        <taxon>Wallemia</taxon>
    </lineage>
</organism>
<dbReference type="GO" id="GO:0042147">
    <property type="term" value="P:retrograde transport, endosome to Golgi"/>
    <property type="evidence" value="ECO:0007669"/>
    <property type="project" value="TreeGrafter"/>
</dbReference>
<dbReference type="GO" id="GO:0005768">
    <property type="term" value="C:endosome"/>
    <property type="evidence" value="ECO:0007669"/>
    <property type="project" value="TreeGrafter"/>
</dbReference>
<dbReference type="GO" id="GO:0005829">
    <property type="term" value="C:cytosol"/>
    <property type="evidence" value="ECO:0007669"/>
    <property type="project" value="GOC"/>
</dbReference>
<dbReference type="InterPro" id="IPR001683">
    <property type="entry name" value="PX_dom"/>
</dbReference>
<dbReference type="InterPro" id="IPR015404">
    <property type="entry name" value="Vps5_C"/>
</dbReference>
<accession>A0A4T0NAX3</accession>
<feature type="compositionally biased region" description="Basic and acidic residues" evidence="2">
    <location>
        <begin position="20"/>
        <end position="35"/>
    </location>
</feature>
<keyword evidence="1" id="KW-0175">Coiled coil</keyword>
<dbReference type="PANTHER" id="PTHR10555">
    <property type="entry name" value="SORTING NEXIN"/>
    <property type="match status" value="1"/>
</dbReference>
<dbReference type="Gene3D" id="1.20.1270.60">
    <property type="entry name" value="Arfaptin homology (AH) domain/BAR domain"/>
    <property type="match status" value="1"/>
</dbReference>
<name>A0A4T0NAX3_9BASI</name>
<comment type="caution">
    <text evidence="6">The sequence shown here is derived from an EMBL/GenBank/DDBJ whole genome shotgun (WGS) entry which is preliminary data.</text>
</comment>
<gene>
    <name evidence="6" type="ORF">E3Q01_00471</name>
    <name evidence="5" type="ORF">E3Q10_01375</name>
    <name evidence="4" type="ORF">E3Q22_00362</name>
</gene>
<dbReference type="SUPFAM" id="SSF103657">
    <property type="entry name" value="BAR/IMD domain-like"/>
    <property type="match status" value="1"/>
</dbReference>
<dbReference type="Proteomes" id="UP000310708">
    <property type="component" value="Unassembled WGS sequence"/>
</dbReference>
<evidence type="ECO:0000313" key="7">
    <source>
        <dbReference type="Proteomes" id="UP000305647"/>
    </source>
</evidence>
<sequence>MDSIDDNPFADLQSSFAAPKEVKEDDIKQQFKEVSLDEPSPANDDSKLDNDPDYAQETIKESTPDNHNDGTNVVNDDDDNESLSERKRSLSLQQSQRHTAPVIPVTETIKLPNGNTYDISVSDPQKIGNPANSYVLYTIRTFTKMPAYRQNSMTVLRRYSDFLWLYENLCKNNPGVFVPPPPSKQAYGRFKMDFIEQRRQALEKCLMKCANHPLLSKDEDLKLFLESDSFAVDVKQRQLDKAEGKSVLASWGSSIIGPKFIESDEWFDSEKQRIDGLEVQLKALVKALQNVSAQRYGEYFTIPPTYLSDVQDLASSLAEYSESLLELSRQFIHSDELTKLFQMLADLSAQSKRGLDELVKNDASSFAATVDEYMRVIGSIKNTFSTRIKLYHDIRAAENSYTKKKTTYEKQKSVGQIHQYNIAYSLKDLAASEHSVHESKREFSRVSILIKEEMAAFDKLRMEDFKVSLKDLVSTLLKSQRSIHESWLNYERELKVIL</sequence>
<evidence type="ECO:0000313" key="9">
    <source>
        <dbReference type="Proteomes" id="UP000310708"/>
    </source>
</evidence>
<evidence type="ECO:0000313" key="8">
    <source>
        <dbReference type="Proteomes" id="UP000310685"/>
    </source>
</evidence>
<dbReference type="GO" id="GO:0035091">
    <property type="term" value="F:phosphatidylinositol binding"/>
    <property type="evidence" value="ECO:0007669"/>
    <property type="project" value="InterPro"/>
</dbReference>
<dbReference type="EMBL" id="SPRX01000004">
    <property type="protein sequence ID" value="TIC69181.1"/>
    <property type="molecule type" value="Genomic_DNA"/>
</dbReference>
<dbReference type="AlphaFoldDB" id="A0A4T0NAX3"/>
<dbReference type="CDD" id="cd06859">
    <property type="entry name" value="PX_SNX1_2_like"/>
    <property type="match status" value="1"/>
</dbReference>
<evidence type="ECO:0000256" key="1">
    <source>
        <dbReference type="SAM" id="Coils"/>
    </source>
</evidence>
<dbReference type="Gene3D" id="3.30.1520.10">
    <property type="entry name" value="Phox-like domain"/>
    <property type="match status" value="1"/>
</dbReference>
<dbReference type="Proteomes" id="UP000310685">
    <property type="component" value="Unassembled WGS sequence"/>
</dbReference>
<reference evidence="7 8" key="1">
    <citation type="submission" date="2019-03" db="EMBL/GenBank/DDBJ databases">
        <title>Sequencing 25 genomes of Wallemia mellicola.</title>
        <authorList>
            <person name="Gostincar C."/>
        </authorList>
    </citation>
    <scope>NUCLEOTIDE SEQUENCE [LARGE SCALE GENOMIC DNA]</scope>
    <source>
        <strain evidence="4 8">EXF-6152</strain>
        <strain evidence="6 9">EXF-757</strain>
        <strain evidence="5 7">EXF-8738</strain>
    </source>
</reference>
<feature type="region of interest" description="Disordered" evidence="2">
    <location>
        <begin position="1"/>
        <end position="101"/>
    </location>
</feature>
<protein>
    <submittedName>
        <fullName evidence="6">Vps5-domain-containing protein</fullName>
    </submittedName>
</protein>
<feature type="coiled-coil region" evidence="1">
    <location>
        <begin position="267"/>
        <end position="330"/>
    </location>
</feature>
<dbReference type="InterPro" id="IPR027267">
    <property type="entry name" value="AH/BAR_dom_sf"/>
</dbReference>
<dbReference type="FunFam" id="3.30.1520.10:FF:000013">
    <property type="entry name" value="Putative Sorting nexin 3"/>
    <property type="match status" value="1"/>
</dbReference>